<reference evidence="2 3" key="1">
    <citation type="submission" date="2017-08" db="EMBL/GenBank/DDBJ databases">
        <title>Infants hospitalized years apart are colonized by the same room-sourced microbial strains.</title>
        <authorList>
            <person name="Brooks B."/>
            <person name="Olm M.R."/>
            <person name="Firek B.A."/>
            <person name="Baker R."/>
            <person name="Thomas B.C."/>
            <person name="Morowitz M.J."/>
            <person name="Banfield J.F."/>
        </authorList>
    </citation>
    <scope>NUCLEOTIDE SEQUENCE [LARGE SCALE GENOMIC DNA]</scope>
    <source>
        <strain evidence="2">S2_003_000_R2_11</strain>
    </source>
</reference>
<name>A0A2W5SEB5_CERSP</name>
<organism evidence="2 3">
    <name type="scientific">Cereibacter sphaeroides</name>
    <name type="common">Rhodobacter sphaeroides</name>
    <dbReference type="NCBI Taxonomy" id="1063"/>
    <lineage>
        <taxon>Bacteria</taxon>
        <taxon>Pseudomonadati</taxon>
        <taxon>Pseudomonadota</taxon>
        <taxon>Alphaproteobacteria</taxon>
        <taxon>Rhodobacterales</taxon>
        <taxon>Paracoccaceae</taxon>
        <taxon>Cereibacter</taxon>
    </lineage>
</organism>
<dbReference type="EMBL" id="QFQS01000001">
    <property type="protein sequence ID" value="PZR00167.1"/>
    <property type="molecule type" value="Genomic_DNA"/>
</dbReference>
<comment type="caution">
    <text evidence="2">The sequence shown here is derived from an EMBL/GenBank/DDBJ whole genome shotgun (WGS) entry which is preliminary data.</text>
</comment>
<dbReference type="AlphaFoldDB" id="A0A2W5SEB5"/>
<feature type="region of interest" description="Disordered" evidence="1">
    <location>
        <begin position="45"/>
        <end position="68"/>
    </location>
</feature>
<dbReference type="Proteomes" id="UP000248975">
    <property type="component" value="Unassembled WGS sequence"/>
</dbReference>
<proteinExistence type="predicted"/>
<evidence type="ECO:0000256" key="1">
    <source>
        <dbReference type="SAM" id="MobiDB-lite"/>
    </source>
</evidence>
<protein>
    <submittedName>
        <fullName evidence="2">Uncharacterized protein</fullName>
    </submittedName>
</protein>
<sequence length="68" mass="7093">MSRKLDPGKHPVEANLIKAYGRPEGIHDGSAFEPLLERLAQAVTRSADRNATTKAAAGQSAFAGTSSA</sequence>
<evidence type="ECO:0000313" key="3">
    <source>
        <dbReference type="Proteomes" id="UP000248975"/>
    </source>
</evidence>
<gene>
    <name evidence="2" type="ORF">DI533_06080</name>
</gene>
<accession>A0A2W5SEB5</accession>
<evidence type="ECO:0000313" key="2">
    <source>
        <dbReference type="EMBL" id="PZR00167.1"/>
    </source>
</evidence>